<accession>A0A098G3T8</accession>
<dbReference type="HOGENOM" id="CLU_511711_0_0_6"/>
<reference evidence="2" key="1">
    <citation type="submission" date="2014-09" db="EMBL/GenBank/DDBJ databases">
        <authorList>
            <person name="Gomez-Valero L."/>
        </authorList>
    </citation>
    <scope>NUCLEOTIDE SEQUENCE [LARGE SCALE GENOMIC DNA]</scope>
    <source>
        <strain evidence="2">ATCC700992</strain>
    </source>
</reference>
<name>A0A098G3T8_9GAMM</name>
<protein>
    <submittedName>
        <fullName evidence="1">Putative pyoverdine/dityrosine biosynthesis family protein</fullName>
    </submittedName>
</protein>
<dbReference type="KEGG" id="lfa:LFA_1215"/>
<dbReference type="RefSeq" id="WP_231865909.1">
    <property type="nucleotide sequence ID" value="NZ_LN614827.1"/>
</dbReference>
<dbReference type="AlphaFoldDB" id="A0A098G3T8"/>
<sequence length="532" mass="61628">MVSNKNMNKSARPDHQLGLYSPGLDEKSEAVISAHFMHQINQDLNLKTYSAVDFSQKALLMDIEAIRDHLIPTILEASHHFILKRISAAKTRAGKNFKKYGLAKITQISTAEIITEVLFDRQFLKGPKSNCSRLILSKKIRSLIEKNQPIKMTIPALPYKSSSPLKTRGVMPDLSEINFLLSLAEIAHTIDLIYQETNILSQESLAKFTVVSDGSRFNSFLNEPIKSIKTYQDRLKEWIDQLNISNYVEIIDYQWLMDNFLPKDLYRNKIELREQARSQYSKLMLPLFNPDHIEQTINKAIELDPEPESSNPEGRFIPLFKSLIYIIRYKTLWNYTQLHGKQYDDLYIELTRHIFEPYTHLIDSDLQQIALFIKKPQYHSKPDPSTILEYLRQSMLWEAWNATINYISEIKSDRDLPSEPIATCLPNYIRWTIHAKMGQLAILTTTVSGDPVQAWHGVGVFKLTKNHKIKIYTLPTLLLEGNNATPVIINNGKNNRRFKQQPLFYVYPDIKFKDSGDLLDKIKKNITRSRKM</sequence>
<dbReference type="Pfam" id="PF05141">
    <property type="entry name" value="DIT1_PvcA"/>
    <property type="match status" value="1"/>
</dbReference>
<proteinExistence type="predicted"/>
<dbReference type="EMBL" id="LN614827">
    <property type="protein sequence ID" value="CEG56644.1"/>
    <property type="molecule type" value="Genomic_DNA"/>
</dbReference>
<dbReference type="PANTHER" id="PTHR37285">
    <property type="entry name" value="SPORE WALL MATURATION PROTEIN DIT1"/>
    <property type="match status" value="1"/>
</dbReference>
<dbReference type="InterPro" id="IPR007817">
    <property type="entry name" value="Isocyanide_synthase_DIT1"/>
</dbReference>
<evidence type="ECO:0000313" key="2">
    <source>
        <dbReference type="Proteomes" id="UP000032430"/>
    </source>
</evidence>
<dbReference type="PANTHER" id="PTHR37285:SF5">
    <property type="entry name" value="SPORE WALL MATURATION PROTEIN DIT1"/>
    <property type="match status" value="1"/>
</dbReference>
<evidence type="ECO:0000313" key="1">
    <source>
        <dbReference type="EMBL" id="CEG56644.1"/>
    </source>
</evidence>
<dbReference type="Proteomes" id="UP000032430">
    <property type="component" value="Chromosome I"/>
</dbReference>
<organism evidence="1 2">
    <name type="scientific">Legionella fallonii LLAP-10</name>
    <dbReference type="NCBI Taxonomy" id="1212491"/>
    <lineage>
        <taxon>Bacteria</taxon>
        <taxon>Pseudomonadati</taxon>
        <taxon>Pseudomonadota</taxon>
        <taxon>Gammaproteobacteria</taxon>
        <taxon>Legionellales</taxon>
        <taxon>Legionellaceae</taxon>
        <taxon>Legionella</taxon>
    </lineage>
</organism>
<gene>
    <name evidence="1" type="ORF">LFA_1215</name>
</gene>
<keyword evidence="2" id="KW-1185">Reference proteome</keyword>